<protein>
    <submittedName>
        <fullName evidence="2">ImmA/IrrE family metallo-endopeptidase</fullName>
    </submittedName>
</protein>
<name>A0A430JE44_9BACL</name>
<dbReference type="OrthoDB" id="9816277at2"/>
<dbReference type="RefSeq" id="WP_126141675.1">
    <property type="nucleotide sequence ID" value="NZ_RXHU01000034.1"/>
</dbReference>
<dbReference type="Proteomes" id="UP000276128">
    <property type="component" value="Unassembled WGS sequence"/>
</dbReference>
<evidence type="ECO:0000313" key="2">
    <source>
        <dbReference type="EMBL" id="RTE09311.1"/>
    </source>
</evidence>
<comment type="caution">
    <text evidence="2">The sequence shown here is derived from an EMBL/GenBank/DDBJ whole genome shotgun (WGS) entry which is preliminary data.</text>
</comment>
<evidence type="ECO:0000259" key="1">
    <source>
        <dbReference type="Pfam" id="PF06114"/>
    </source>
</evidence>
<dbReference type="EMBL" id="RXHU01000034">
    <property type="protein sequence ID" value="RTE09311.1"/>
    <property type="molecule type" value="Genomic_DNA"/>
</dbReference>
<accession>A0A430JE44</accession>
<organism evidence="2 3">
    <name type="scientific">Paenibacillus whitsoniae</name>
    <dbReference type="NCBI Taxonomy" id="2496558"/>
    <lineage>
        <taxon>Bacteria</taxon>
        <taxon>Bacillati</taxon>
        <taxon>Bacillota</taxon>
        <taxon>Bacilli</taxon>
        <taxon>Bacillales</taxon>
        <taxon>Paenibacillaceae</taxon>
        <taxon>Paenibacillus</taxon>
    </lineage>
</organism>
<dbReference type="PANTHER" id="PTHR43236">
    <property type="entry name" value="ANTITOXIN HIGA1"/>
    <property type="match status" value="1"/>
</dbReference>
<dbReference type="Pfam" id="PF06114">
    <property type="entry name" value="Peptidase_M78"/>
    <property type="match status" value="1"/>
</dbReference>
<gene>
    <name evidence="2" type="ORF">EJQ19_13100</name>
</gene>
<dbReference type="PANTHER" id="PTHR43236:SF1">
    <property type="entry name" value="BLL7220 PROTEIN"/>
    <property type="match status" value="1"/>
</dbReference>
<keyword evidence="3" id="KW-1185">Reference proteome</keyword>
<dbReference type="Gene3D" id="1.10.10.2910">
    <property type="match status" value="1"/>
</dbReference>
<sequence length="135" mass="16095">MDELINKLIRKYKTNNPFELAKCLKINVMFHDLGDNTRGFYTKKLRRRYIVIHNQLDENWQRFVCAHELAHDRLHPGISRFWIDESSFFVAGKFERQANRFAIRLLTAGDSPQQGESLQSFFNRHNLPESMEAFY</sequence>
<reference evidence="2 3" key="1">
    <citation type="submission" date="2018-12" db="EMBL/GenBank/DDBJ databases">
        <title>Bacillus ochoae sp. nov., Paenibacillus whitsoniae sp. nov., Paenibacillus spiritus sp. nov. Isolated from the Mars Exploration Rover during spacecraft assembly.</title>
        <authorList>
            <person name="Seuylemezian A."/>
            <person name="Vaishampayan P."/>
        </authorList>
    </citation>
    <scope>NUCLEOTIDE SEQUENCE [LARGE SCALE GENOMIC DNA]</scope>
    <source>
        <strain evidence="2 3">MER 54</strain>
    </source>
</reference>
<feature type="domain" description="IrrE N-terminal-like" evidence="1">
    <location>
        <begin position="21"/>
        <end position="106"/>
    </location>
</feature>
<dbReference type="InterPro" id="IPR010359">
    <property type="entry name" value="IrrE_HExxH"/>
</dbReference>
<dbReference type="InterPro" id="IPR052345">
    <property type="entry name" value="Rad_response_metalloprotease"/>
</dbReference>
<evidence type="ECO:0000313" key="3">
    <source>
        <dbReference type="Proteomes" id="UP000276128"/>
    </source>
</evidence>
<dbReference type="AlphaFoldDB" id="A0A430JE44"/>
<proteinExistence type="predicted"/>